<dbReference type="Proteomes" id="UP001197214">
    <property type="component" value="Unassembled WGS sequence"/>
</dbReference>
<proteinExistence type="inferred from homology"/>
<feature type="region of interest" description="Disordered" evidence="3">
    <location>
        <begin position="15"/>
        <end position="35"/>
    </location>
</feature>
<evidence type="ECO:0000256" key="2">
    <source>
        <dbReference type="ARBA" id="ARBA00022801"/>
    </source>
</evidence>
<dbReference type="GO" id="GO:0016787">
    <property type="term" value="F:hydrolase activity"/>
    <property type="evidence" value="ECO:0007669"/>
    <property type="project" value="UniProtKB-KW"/>
</dbReference>
<dbReference type="InterPro" id="IPR050300">
    <property type="entry name" value="GDXG_lipolytic_enzyme"/>
</dbReference>
<gene>
    <name evidence="5" type="ORF">KY084_03115</name>
</gene>
<protein>
    <submittedName>
        <fullName evidence="5">Alpha/beta hydrolase</fullName>
    </submittedName>
</protein>
<evidence type="ECO:0000256" key="3">
    <source>
        <dbReference type="SAM" id="MobiDB-lite"/>
    </source>
</evidence>
<comment type="caution">
    <text evidence="5">The sequence shown here is derived from an EMBL/GenBank/DDBJ whole genome shotgun (WGS) entry which is preliminary data.</text>
</comment>
<feature type="region of interest" description="Disordered" evidence="3">
    <location>
        <begin position="384"/>
        <end position="409"/>
    </location>
</feature>
<accession>A0ABS6XI26</accession>
<sequence length="409" mass="44303">MFVMHVTGHASKIGARANNGKHARRCRPPSQPNGLRRDLLASCSKPALPCHGSEANRKSSGTGQYRHFLREAAHGKEPIVRSRLRTRATALACSGLLLLSFTSCSLGDPVPPPDVNQNGGEPGEASSGCPQAPDQVPGAQAIVYDTKGRPLRLFVLRPADREKRHPAILFFFGGGWRTGSVRAFQDQAKAFQHRGFVTILADYRVRCRDDTTPLASTRDARKAYEWVFDHATMLHIDKSRIVLSGGSAGGQLAAAVAMLASKKRRPAALVLFNPAVDLVTPAAWYLKPFARRISPSALDAKNAPPTIIFHGQSDTRVPITTVRSFCGAIVRVGGACRLWEYPGQVHGFYHDTNPIGYLGRSPFDDTLAKAFEFLKDTAIFGVTRRTPRPNASRGGSGRGPAPGRTRPAS</sequence>
<dbReference type="PANTHER" id="PTHR48081:SF30">
    <property type="entry name" value="ACETYL-HYDROLASE LIPR-RELATED"/>
    <property type="match status" value="1"/>
</dbReference>
<dbReference type="PANTHER" id="PTHR48081">
    <property type="entry name" value="AB HYDROLASE SUPERFAMILY PROTEIN C4A8.06C"/>
    <property type="match status" value="1"/>
</dbReference>
<organism evidence="5 6">
    <name type="scientific">Stakelama flava</name>
    <dbReference type="NCBI Taxonomy" id="2860338"/>
    <lineage>
        <taxon>Bacteria</taxon>
        <taxon>Pseudomonadati</taxon>
        <taxon>Pseudomonadota</taxon>
        <taxon>Alphaproteobacteria</taxon>
        <taxon>Sphingomonadales</taxon>
        <taxon>Sphingomonadaceae</taxon>
        <taxon>Stakelama</taxon>
    </lineage>
</organism>
<dbReference type="Pfam" id="PF20434">
    <property type="entry name" value="BD-FAE"/>
    <property type="match status" value="1"/>
</dbReference>
<name>A0ABS6XI26_9SPHN</name>
<evidence type="ECO:0000259" key="4">
    <source>
        <dbReference type="Pfam" id="PF20434"/>
    </source>
</evidence>
<keyword evidence="6" id="KW-1185">Reference proteome</keyword>
<dbReference type="InterPro" id="IPR049492">
    <property type="entry name" value="BD-FAE-like_dom"/>
</dbReference>
<evidence type="ECO:0000313" key="6">
    <source>
        <dbReference type="Proteomes" id="UP001197214"/>
    </source>
</evidence>
<feature type="region of interest" description="Disordered" evidence="3">
    <location>
        <begin position="110"/>
        <end position="133"/>
    </location>
</feature>
<dbReference type="RefSeq" id="WP_219236963.1">
    <property type="nucleotide sequence ID" value="NZ_JAHWZX010000002.1"/>
</dbReference>
<dbReference type="EMBL" id="JAHWZX010000002">
    <property type="protein sequence ID" value="MBW4329864.1"/>
    <property type="molecule type" value="Genomic_DNA"/>
</dbReference>
<reference evidence="5 6" key="1">
    <citation type="submission" date="2021-07" db="EMBL/GenBank/DDBJ databases">
        <title>Stakelama flava sp. nov., a novel endophytic bacterium isolated from branch of Kandelia candel.</title>
        <authorList>
            <person name="Tuo L."/>
        </authorList>
    </citation>
    <scope>NUCLEOTIDE SEQUENCE [LARGE SCALE GENOMIC DNA]</scope>
    <source>
        <strain evidence="5 6">CBK3Z-3</strain>
    </source>
</reference>
<evidence type="ECO:0000256" key="1">
    <source>
        <dbReference type="ARBA" id="ARBA00010515"/>
    </source>
</evidence>
<keyword evidence="2 5" id="KW-0378">Hydrolase</keyword>
<evidence type="ECO:0000313" key="5">
    <source>
        <dbReference type="EMBL" id="MBW4329864.1"/>
    </source>
</evidence>
<comment type="similarity">
    <text evidence="1">Belongs to the 'GDXG' lipolytic enzyme family.</text>
</comment>
<feature type="domain" description="BD-FAE-like" evidence="4">
    <location>
        <begin position="156"/>
        <end position="263"/>
    </location>
</feature>